<name>A0ABM7N6T5_ERWRD</name>
<dbReference type="EMBL" id="AP024329">
    <property type="protein sequence ID" value="BCQ37181.1"/>
    <property type="molecule type" value="Genomic_DNA"/>
</dbReference>
<proteinExistence type="predicted"/>
<reference evidence="1 2" key="1">
    <citation type="submission" date="2021-01" db="EMBL/GenBank/DDBJ databases">
        <title>Complete genome sequence of Erwinia rhapontici MAFF 311153.</title>
        <authorList>
            <person name="Morohoshi T."/>
            <person name="Someya N."/>
        </authorList>
    </citation>
    <scope>NUCLEOTIDE SEQUENCE [LARGE SCALE GENOMIC DNA]</scope>
    <source>
        <strain evidence="1 2">MAFF 311153</strain>
    </source>
</reference>
<gene>
    <name evidence="1" type="ORF">ERHA53_45240</name>
</gene>
<evidence type="ECO:0008006" key="3">
    <source>
        <dbReference type="Google" id="ProtNLM"/>
    </source>
</evidence>
<accession>A0ABM7N6T5</accession>
<sequence>MLFSRRQQQRLTIDPVKTEILFAVQTYFPDDHYIHLAFRQRLKLNIDSFHSDFTVNIIQNHNI</sequence>
<evidence type="ECO:0000313" key="2">
    <source>
        <dbReference type="Proteomes" id="UP000677515"/>
    </source>
</evidence>
<protein>
    <recommendedName>
        <fullName evidence="3">Transposase</fullName>
    </recommendedName>
</protein>
<keyword evidence="2" id="KW-1185">Reference proteome</keyword>
<dbReference type="Proteomes" id="UP000677515">
    <property type="component" value="Chromosome"/>
</dbReference>
<evidence type="ECO:0000313" key="1">
    <source>
        <dbReference type="EMBL" id="BCQ37181.1"/>
    </source>
</evidence>
<organism evidence="1 2">
    <name type="scientific">Erwinia rhapontici</name>
    <name type="common">Pectobacterium rhapontici</name>
    <dbReference type="NCBI Taxonomy" id="55212"/>
    <lineage>
        <taxon>Bacteria</taxon>
        <taxon>Pseudomonadati</taxon>
        <taxon>Pseudomonadota</taxon>
        <taxon>Gammaproteobacteria</taxon>
        <taxon>Enterobacterales</taxon>
        <taxon>Erwiniaceae</taxon>
        <taxon>Erwinia</taxon>
    </lineage>
</organism>